<feature type="region of interest" description="Disordered" evidence="1">
    <location>
        <begin position="290"/>
        <end position="377"/>
    </location>
</feature>
<reference evidence="2" key="1">
    <citation type="submission" date="2023-02" db="EMBL/GenBank/DDBJ databases">
        <title>Identification and recombinant expression of a fungal hydrolase from Papiliotrema laurentii that hydrolyzes apple cutin and clears colloidal polyester polyurethane.</title>
        <authorList>
            <consortium name="DOE Joint Genome Institute"/>
            <person name="Roman V.A."/>
            <person name="Bojanowski C."/>
            <person name="Crable B.R."/>
            <person name="Wagner D.N."/>
            <person name="Hung C.S."/>
            <person name="Nadeau L.J."/>
            <person name="Schratz L."/>
            <person name="Haridas S."/>
            <person name="Pangilinan J."/>
            <person name="Lipzen A."/>
            <person name="Na H."/>
            <person name="Yan M."/>
            <person name="Ng V."/>
            <person name="Grigoriev I.V."/>
            <person name="Spatafora J.W."/>
            <person name="Barlow D."/>
            <person name="Biffinger J."/>
            <person name="Kelley-Loughnane N."/>
            <person name="Varaljay V.A."/>
            <person name="Crookes-Goodson W.J."/>
        </authorList>
    </citation>
    <scope>NUCLEOTIDE SEQUENCE</scope>
    <source>
        <strain evidence="2">5307AH</strain>
    </source>
</reference>
<dbReference type="EMBL" id="JAODAN010000010">
    <property type="protein sequence ID" value="KAK1921743.1"/>
    <property type="molecule type" value="Genomic_DNA"/>
</dbReference>
<sequence>MTDSPSTPRQALHQPLLPSPSASIPDRPIEHVEDSPAIASRQQKKVLTAREVQADPILAALAKQQQGLPKQPPKSDLTPAFKARPAPKASLADGAEPRMTKAAALRLGLPWEDKRPRKSAAAATVPADIPGHKRSSLSLNIKSLAAPAVAPRPTRASQLRTGGPLASAPTAGKPTTPIAKKDPAAVLAQMKAKAQAEQLKRRASIAVPSSLGAPQIIPRGNRSSMLRAGGQMPPPTSFRSQSALAHTTIDNVRPPSAGPTSTEAYTKKLTRRASVAGTVKSLAAPTIQPRLNKAAMLRNPGPSSTGSGTAAVSSSSTAPQRPTPTSVPSSIPFKPSGAATAPATAGISLAKTQPAIQPKPTKASLLRAGLGAKVQAK</sequence>
<name>A0AAD9CW62_PAPLA</name>
<dbReference type="Proteomes" id="UP001182556">
    <property type="component" value="Unassembled WGS sequence"/>
</dbReference>
<feature type="compositionally biased region" description="Low complexity" evidence="1">
    <location>
        <begin position="300"/>
        <end position="319"/>
    </location>
</feature>
<keyword evidence="3" id="KW-1185">Reference proteome</keyword>
<feature type="compositionally biased region" description="Polar residues" evidence="1">
    <location>
        <begin position="237"/>
        <end position="250"/>
    </location>
</feature>
<proteinExistence type="predicted"/>
<feature type="compositionally biased region" description="Low complexity" evidence="1">
    <location>
        <begin position="335"/>
        <end position="350"/>
    </location>
</feature>
<organism evidence="2 3">
    <name type="scientific">Papiliotrema laurentii</name>
    <name type="common">Cryptococcus laurentii</name>
    <dbReference type="NCBI Taxonomy" id="5418"/>
    <lineage>
        <taxon>Eukaryota</taxon>
        <taxon>Fungi</taxon>
        <taxon>Dikarya</taxon>
        <taxon>Basidiomycota</taxon>
        <taxon>Agaricomycotina</taxon>
        <taxon>Tremellomycetes</taxon>
        <taxon>Tremellales</taxon>
        <taxon>Rhynchogastremaceae</taxon>
        <taxon>Papiliotrema</taxon>
    </lineage>
</organism>
<feature type="region of interest" description="Disordered" evidence="1">
    <location>
        <begin position="1"/>
        <end position="43"/>
    </location>
</feature>
<evidence type="ECO:0000313" key="2">
    <source>
        <dbReference type="EMBL" id="KAK1921743.1"/>
    </source>
</evidence>
<feature type="region of interest" description="Disordered" evidence="1">
    <location>
        <begin position="63"/>
        <end position="98"/>
    </location>
</feature>
<feature type="region of interest" description="Disordered" evidence="1">
    <location>
        <begin position="115"/>
        <end position="134"/>
    </location>
</feature>
<dbReference type="AlphaFoldDB" id="A0AAD9CW62"/>
<evidence type="ECO:0000256" key="1">
    <source>
        <dbReference type="SAM" id="MobiDB-lite"/>
    </source>
</evidence>
<accession>A0AAD9CW62</accession>
<evidence type="ECO:0000313" key="3">
    <source>
        <dbReference type="Proteomes" id="UP001182556"/>
    </source>
</evidence>
<comment type="caution">
    <text evidence="2">The sequence shown here is derived from an EMBL/GenBank/DDBJ whole genome shotgun (WGS) entry which is preliminary data.</text>
</comment>
<gene>
    <name evidence="2" type="ORF">DB88DRAFT_513014</name>
</gene>
<feature type="region of interest" description="Disordered" evidence="1">
    <location>
        <begin position="147"/>
        <end position="178"/>
    </location>
</feature>
<feature type="compositionally biased region" description="Low complexity" evidence="1">
    <location>
        <begin position="147"/>
        <end position="156"/>
    </location>
</feature>
<protein>
    <submittedName>
        <fullName evidence="2">Uncharacterized protein</fullName>
    </submittedName>
</protein>
<feature type="region of interest" description="Disordered" evidence="1">
    <location>
        <begin position="210"/>
        <end position="268"/>
    </location>
</feature>